<proteinExistence type="predicted"/>
<evidence type="ECO:0000313" key="1">
    <source>
        <dbReference type="EMBL" id="AYF74597.1"/>
    </source>
</evidence>
<gene>
    <name evidence="1" type="ORF">D7D52_12820</name>
</gene>
<protein>
    <submittedName>
        <fullName evidence="1">Uncharacterized protein</fullName>
    </submittedName>
</protein>
<dbReference type="Proteomes" id="UP000267164">
    <property type="component" value="Chromosome"/>
</dbReference>
<dbReference type="OrthoDB" id="4571465at2"/>
<dbReference type="AlphaFoldDB" id="A0A386ZBE3"/>
<keyword evidence="2" id="KW-1185">Reference proteome</keyword>
<evidence type="ECO:0000313" key="2">
    <source>
        <dbReference type="Proteomes" id="UP000267164"/>
    </source>
</evidence>
<accession>A0A386ZBE3</accession>
<name>A0A386ZBE3_9NOCA</name>
<sequence length="88" mass="9205">MRSLATEAADAVGAGGAAVTGTFYLLTRRAPHPMFSPIVCRLGNCVAFVLEVPRVITNLINFLLGVWGNLFAGSSGYHIPPGTLPFGS</sequence>
<reference evidence="1 2" key="1">
    <citation type="submission" date="2018-09" db="EMBL/GenBank/DDBJ databases">
        <title>Nocardia yunnanensis sp. nov., an actinomycete isolated from a soil sample.</title>
        <authorList>
            <person name="Zhang J."/>
        </authorList>
    </citation>
    <scope>NUCLEOTIDE SEQUENCE [LARGE SCALE GENOMIC DNA]</scope>
    <source>
        <strain evidence="1 2">CFHS0054</strain>
    </source>
</reference>
<organism evidence="1 2">
    <name type="scientific">Nocardia yunnanensis</name>
    <dbReference type="NCBI Taxonomy" id="2382165"/>
    <lineage>
        <taxon>Bacteria</taxon>
        <taxon>Bacillati</taxon>
        <taxon>Actinomycetota</taxon>
        <taxon>Actinomycetes</taxon>
        <taxon>Mycobacteriales</taxon>
        <taxon>Nocardiaceae</taxon>
        <taxon>Nocardia</taxon>
    </lineage>
</organism>
<dbReference type="EMBL" id="CP032568">
    <property type="protein sequence ID" value="AYF74597.1"/>
    <property type="molecule type" value="Genomic_DNA"/>
</dbReference>
<dbReference type="KEGG" id="nyu:D7D52_12820"/>